<dbReference type="GO" id="GO:0046872">
    <property type="term" value="F:metal ion binding"/>
    <property type="evidence" value="ECO:0007669"/>
    <property type="project" value="UniProtKB-KW"/>
</dbReference>
<dbReference type="NCBIfam" id="TIGR01460">
    <property type="entry name" value="HAD-SF-IIA"/>
    <property type="match status" value="1"/>
</dbReference>
<name>A0A0Q2LJF0_MYCGO</name>
<dbReference type="InterPro" id="IPR006357">
    <property type="entry name" value="HAD-SF_hydro_IIA"/>
</dbReference>
<feature type="binding site" evidence="4">
    <location>
        <position position="208"/>
    </location>
    <ligand>
        <name>Mg(2+)</name>
        <dbReference type="ChEBI" id="CHEBI:18420"/>
    </ligand>
</feature>
<dbReference type="Proteomes" id="UP000051677">
    <property type="component" value="Unassembled WGS sequence"/>
</dbReference>
<evidence type="ECO:0000256" key="1">
    <source>
        <dbReference type="PIRNR" id="PIRNR000915"/>
    </source>
</evidence>
<evidence type="ECO:0000313" key="6">
    <source>
        <dbReference type="Proteomes" id="UP000051677"/>
    </source>
</evidence>
<feature type="active site" description="Proton donor" evidence="2">
    <location>
        <position position="15"/>
    </location>
</feature>
<sequence>MTLAALHDCLLLDLDGTLFRGSRPIAGAVEALSGLTSRALFLTNNASRSAVQVADHLCRLGFAADADDVITSGQCAAEALGSELNSGAAVLVVGSEALAAEVAGVGLRPVRRWGDDPVAVVQGFSPDICWNDLAEAALAIRAGTPWVATNPDLTLPSERGLVPGNGSLIAALRAATGRTPRVVGKPYAPIFRNALSRGDFHRPLVVGDRLDTDIAGANSAGLPSLLVLSGVTTAAEALAAPPAQRPTYVAADLSGINADSDSLRVERVDQAATNDRATT</sequence>
<protein>
    <submittedName>
        <fullName evidence="5">HAD family hydrolase</fullName>
    </submittedName>
</protein>
<dbReference type="PANTHER" id="PTHR19288">
    <property type="entry name" value="4-NITROPHENYLPHOSPHATASE-RELATED"/>
    <property type="match status" value="1"/>
</dbReference>
<dbReference type="OrthoDB" id="3400930at2"/>
<comment type="cofactor">
    <cofactor evidence="4">
        <name>Mg(2+)</name>
        <dbReference type="ChEBI" id="CHEBI:18420"/>
    </cofactor>
    <text evidence="4">Divalent metal ions. Mg(2+) is the most effective.</text>
</comment>
<dbReference type="Pfam" id="PF13242">
    <property type="entry name" value="Hydrolase_like"/>
    <property type="match status" value="1"/>
</dbReference>
<keyword evidence="4" id="KW-0479">Metal-binding</keyword>
<feature type="binding site" evidence="4">
    <location>
        <position position="13"/>
    </location>
    <ligand>
        <name>Mg(2+)</name>
        <dbReference type="ChEBI" id="CHEBI:18420"/>
    </ligand>
</feature>
<feature type="binding site" evidence="4">
    <location>
        <position position="15"/>
    </location>
    <ligand>
        <name>Mg(2+)</name>
        <dbReference type="ChEBI" id="CHEBI:18420"/>
    </ligand>
</feature>
<dbReference type="Gene3D" id="3.40.50.1000">
    <property type="entry name" value="HAD superfamily/HAD-like"/>
    <property type="match status" value="2"/>
</dbReference>
<evidence type="ECO:0000256" key="3">
    <source>
        <dbReference type="PIRSR" id="PIRSR000915-2"/>
    </source>
</evidence>
<dbReference type="AlphaFoldDB" id="A0A0Q2LJF0"/>
<dbReference type="PIRSF" id="PIRSF000915">
    <property type="entry name" value="PGP-type_phosphatase"/>
    <property type="match status" value="1"/>
</dbReference>
<keyword evidence="4" id="KW-0460">Magnesium</keyword>
<proteinExistence type="inferred from homology"/>
<gene>
    <name evidence="5" type="ORF">AO501_18350</name>
</gene>
<dbReference type="STRING" id="1778.A9W97_22160"/>
<dbReference type="InterPro" id="IPR036412">
    <property type="entry name" value="HAD-like_sf"/>
</dbReference>
<feature type="binding site" evidence="3">
    <location>
        <position position="185"/>
    </location>
    <ligand>
        <name>substrate</name>
    </ligand>
</feature>
<organism evidence="5 6">
    <name type="scientific">Mycobacterium gordonae</name>
    <dbReference type="NCBI Taxonomy" id="1778"/>
    <lineage>
        <taxon>Bacteria</taxon>
        <taxon>Bacillati</taxon>
        <taxon>Actinomycetota</taxon>
        <taxon>Actinomycetes</taxon>
        <taxon>Mycobacteriales</taxon>
        <taxon>Mycobacteriaceae</taxon>
        <taxon>Mycobacterium</taxon>
    </lineage>
</organism>
<dbReference type="EMBL" id="LKTM01000361">
    <property type="protein sequence ID" value="KQH75994.1"/>
    <property type="molecule type" value="Genomic_DNA"/>
</dbReference>
<dbReference type="GO" id="GO:0016791">
    <property type="term" value="F:phosphatase activity"/>
    <property type="evidence" value="ECO:0007669"/>
    <property type="project" value="TreeGrafter"/>
</dbReference>
<evidence type="ECO:0000256" key="4">
    <source>
        <dbReference type="PIRSR" id="PIRSR000915-3"/>
    </source>
</evidence>
<dbReference type="PANTHER" id="PTHR19288:SF95">
    <property type="entry name" value="D-GLYCEROL 3-PHOSPHATE PHOSPHATASE"/>
    <property type="match status" value="1"/>
</dbReference>
<reference evidence="5 6" key="1">
    <citation type="submission" date="2015-10" db="EMBL/GenBank/DDBJ databases">
        <title>Mycobacterium gordonae draft genome assembly.</title>
        <authorList>
            <person name="Ustinova V."/>
            <person name="Smirnova T."/>
            <person name="Blagodatskikh K."/>
            <person name="Varlamov D."/>
            <person name="Larionova E."/>
            <person name="Chernousova L."/>
        </authorList>
    </citation>
    <scope>NUCLEOTIDE SEQUENCE [LARGE SCALE GENOMIC DNA]</scope>
    <source>
        <strain evidence="5 6">CTRI 14-8773</strain>
    </source>
</reference>
<dbReference type="GO" id="GO:0005737">
    <property type="term" value="C:cytoplasm"/>
    <property type="evidence" value="ECO:0007669"/>
    <property type="project" value="TreeGrafter"/>
</dbReference>
<feature type="active site" description="Nucleophile" evidence="2">
    <location>
        <position position="13"/>
    </location>
</feature>
<evidence type="ECO:0000256" key="2">
    <source>
        <dbReference type="PIRSR" id="PIRSR000915-1"/>
    </source>
</evidence>
<keyword evidence="5" id="KW-0378">Hydrolase</keyword>
<dbReference type="Pfam" id="PF13344">
    <property type="entry name" value="Hydrolase_6"/>
    <property type="match status" value="1"/>
</dbReference>
<comment type="caution">
    <text evidence="5">The sequence shown here is derived from an EMBL/GenBank/DDBJ whole genome shotgun (WGS) entry which is preliminary data.</text>
</comment>
<evidence type="ECO:0000313" key="5">
    <source>
        <dbReference type="EMBL" id="KQH75994.1"/>
    </source>
</evidence>
<comment type="similarity">
    <text evidence="1">Belongs to the HAD-like hydrolase superfamily.</text>
</comment>
<accession>A0A0Q2LJF0</accession>
<dbReference type="InterPro" id="IPR023214">
    <property type="entry name" value="HAD_sf"/>
</dbReference>
<dbReference type="SUPFAM" id="SSF56784">
    <property type="entry name" value="HAD-like"/>
    <property type="match status" value="1"/>
</dbReference>